<dbReference type="NCBIfam" id="NF046077">
    <property type="entry name" value="LPS_M949_RS01915"/>
    <property type="match status" value="1"/>
</dbReference>
<dbReference type="AlphaFoldDB" id="A0A377Q3P0"/>
<reference evidence="1 3" key="1">
    <citation type="submission" date="2018-06" db="EMBL/GenBank/DDBJ databases">
        <authorList>
            <consortium name="Pathogen Informatics"/>
            <person name="Doyle S."/>
        </authorList>
    </citation>
    <scope>NUCLEOTIDE SEQUENCE [LARGE SCALE GENOMIC DNA]</scope>
    <source>
        <strain evidence="1 3">NCTC11159</strain>
    </source>
</reference>
<evidence type="ECO:0008006" key="5">
    <source>
        <dbReference type="Google" id="ProtNLM"/>
    </source>
</evidence>
<evidence type="ECO:0000313" key="2">
    <source>
        <dbReference type="EMBL" id="TCU82680.1"/>
    </source>
</evidence>
<proteinExistence type="predicted"/>
<dbReference type="EMBL" id="SMBT01000014">
    <property type="protein sequence ID" value="TCU82680.1"/>
    <property type="molecule type" value="Genomic_DNA"/>
</dbReference>
<evidence type="ECO:0000313" key="1">
    <source>
        <dbReference type="EMBL" id="STQ89834.1"/>
    </source>
</evidence>
<name>A0A377Q3P0_9NEIS</name>
<evidence type="ECO:0000313" key="3">
    <source>
        <dbReference type="Proteomes" id="UP000255108"/>
    </source>
</evidence>
<accession>A0A377Q3P0</accession>
<dbReference type="PROSITE" id="PS51257">
    <property type="entry name" value="PROKAR_LIPOPROTEIN"/>
    <property type="match status" value="1"/>
</dbReference>
<dbReference type="EMBL" id="UGHR01000001">
    <property type="protein sequence ID" value="STQ89834.1"/>
    <property type="molecule type" value="Genomic_DNA"/>
</dbReference>
<reference evidence="2 4" key="2">
    <citation type="submission" date="2019-03" db="EMBL/GenBank/DDBJ databases">
        <title>Genomic Encyclopedia of Type Strains, Phase IV (KMG-IV): sequencing the most valuable type-strain genomes for metagenomic binning, comparative biology and taxonomic classification.</title>
        <authorList>
            <person name="Goeker M."/>
        </authorList>
    </citation>
    <scope>NUCLEOTIDE SEQUENCE [LARGE SCALE GENOMIC DNA]</scope>
    <source>
        <strain evidence="2 4">DSM 3764</strain>
    </source>
</reference>
<organism evidence="1 3">
    <name type="scientific">Iodobacter fluviatilis</name>
    <dbReference type="NCBI Taxonomy" id="537"/>
    <lineage>
        <taxon>Bacteria</taxon>
        <taxon>Pseudomonadati</taxon>
        <taxon>Pseudomonadota</taxon>
        <taxon>Betaproteobacteria</taxon>
        <taxon>Neisseriales</taxon>
        <taxon>Chitinibacteraceae</taxon>
        <taxon>Iodobacter</taxon>
    </lineage>
</organism>
<gene>
    <name evidence="2" type="ORF">EV682_11452</name>
    <name evidence="1" type="ORF">NCTC11159_00885</name>
</gene>
<keyword evidence="4" id="KW-1185">Reference proteome</keyword>
<protein>
    <recommendedName>
        <fullName evidence="5">Lipoprotein</fullName>
    </recommendedName>
</protein>
<dbReference type="Proteomes" id="UP000255108">
    <property type="component" value="Unassembled WGS sequence"/>
</dbReference>
<sequence>MRFILAAALLALTACKQPSQPVQADKSPASAPLTLLSKVKDIPPGISIQGKLLQALRWQDKSGDNLLLLSQAEGDFQPSKDGSDDMRDAHVYAAHYLLSAGKPRRLWLLQDGVEQCPLDVVAAFDPAATRVADLNGDGVMETILGYSQTCTGDVSPHSYKLILHAGKAKYGLRGIDRFGVTWRDTDTGQLSGTPLLADCSRSSQQALLNSKKTAGFDELPLPGCYADEKDFAGAPPAFLPAMRQQWHKLMQQQDAEWRKSQ</sequence>
<dbReference type="InterPro" id="IPR058148">
    <property type="entry name" value="M949_RS01915-like_dom"/>
</dbReference>
<evidence type="ECO:0000313" key="4">
    <source>
        <dbReference type="Proteomes" id="UP000295794"/>
    </source>
</evidence>
<dbReference type="Proteomes" id="UP000295794">
    <property type="component" value="Unassembled WGS sequence"/>
</dbReference>
<dbReference type="RefSeq" id="WP_207916740.1">
    <property type="nucleotide sequence ID" value="NZ_CAWOLO010000014.1"/>
</dbReference>